<name>A0A917UPP2_9ACTN</name>
<keyword evidence="2" id="KW-1185">Reference proteome</keyword>
<organism evidence="1 2">
    <name type="scientific">Streptomyces brasiliensis</name>
    <dbReference type="NCBI Taxonomy" id="1954"/>
    <lineage>
        <taxon>Bacteria</taxon>
        <taxon>Bacillati</taxon>
        <taxon>Actinomycetota</taxon>
        <taxon>Actinomycetes</taxon>
        <taxon>Kitasatosporales</taxon>
        <taxon>Streptomycetaceae</taxon>
        <taxon>Streptomyces</taxon>
    </lineage>
</organism>
<reference evidence="1" key="2">
    <citation type="submission" date="2020-09" db="EMBL/GenBank/DDBJ databases">
        <authorList>
            <person name="Sun Q."/>
            <person name="Ohkuma M."/>
        </authorList>
    </citation>
    <scope>NUCLEOTIDE SEQUENCE</scope>
    <source>
        <strain evidence="1">JCM 3086</strain>
    </source>
</reference>
<dbReference type="AlphaFoldDB" id="A0A917UPP2"/>
<evidence type="ECO:0000313" key="1">
    <source>
        <dbReference type="EMBL" id="GGJ73097.1"/>
    </source>
</evidence>
<proteinExistence type="predicted"/>
<dbReference type="EMBL" id="BMQA01000170">
    <property type="protein sequence ID" value="GGJ73097.1"/>
    <property type="molecule type" value="Genomic_DNA"/>
</dbReference>
<comment type="caution">
    <text evidence="1">The sequence shown here is derived from an EMBL/GenBank/DDBJ whole genome shotgun (WGS) entry which is preliminary data.</text>
</comment>
<protein>
    <submittedName>
        <fullName evidence="1">Uncharacterized protein</fullName>
    </submittedName>
</protein>
<sequence>MPQVAAEDSLQDAKEICHLDKSQVTCWNSWHSWSVITLIAHASLAVTAALERAAQSGRNDPAEADLVPLSSHELLRRLQALPLPPPRRDRDHLLWWPTWRRRHQHRARLCHRRWHAYADTTP</sequence>
<gene>
    <name evidence="1" type="ORF">GCM10010121_099610</name>
</gene>
<accession>A0A917UPP2</accession>
<evidence type="ECO:0000313" key="2">
    <source>
        <dbReference type="Proteomes" id="UP000657574"/>
    </source>
</evidence>
<dbReference type="Proteomes" id="UP000657574">
    <property type="component" value="Unassembled WGS sequence"/>
</dbReference>
<reference evidence="1" key="1">
    <citation type="journal article" date="2014" name="Int. J. Syst. Evol. Microbiol.">
        <title>Complete genome sequence of Corynebacterium casei LMG S-19264T (=DSM 44701T), isolated from a smear-ripened cheese.</title>
        <authorList>
            <consortium name="US DOE Joint Genome Institute (JGI-PGF)"/>
            <person name="Walter F."/>
            <person name="Albersmeier A."/>
            <person name="Kalinowski J."/>
            <person name="Ruckert C."/>
        </authorList>
    </citation>
    <scope>NUCLEOTIDE SEQUENCE</scope>
    <source>
        <strain evidence="1">JCM 3086</strain>
    </source>
</reference>